<keyword evidence="3" id="KW-1185">Reference proteome</keyword>
<dbReference type="EMBL" id="FWXI01000005">
    <property type="protein sequence ID" value="SMC55503.1"/>
    <property type="molecule type" value="Genomic_DNA"/>
</dbReference>
<protein>
    <recommendedName>
        <fullName evidence="4">Helix-turn-helix domain-containing protein</fullName>
    </recommendedName>
</protein>
<gene>
    <name evidence="2" type="ORF">SAMN04488500_1055</name>
</gene>
<evidence type="ECO:0000313" key="2">
    <source>
        <dbReference type="EMBL" id="SMC55503.1"/>
    </source>
</evidence>
<sequence length="167" mass="19670">MSDNKPYSNERIENIDTEGSWKTLYFKDKRITPQRVPVDAPISDPTDYYYGFVMVSNTIMKSKLSQGAKMAYIALRANQFHGLGYSYAKQTTIAEYMGRERKAVPDAIDELVKYNIIQTKEQRYNGRPKLYYYFIDNMLWNLPEKRTPKKRTTKTEPAIIKPDEEEW</sequence>
<dbReference type="Gene3D" id="1.10.10.10">
    <property type="entry name" value="Winged helix-like DNA-binding domain superfamily/Winged helix DNA-binding domain"/>
    <property type="match status" value="1"/>
</dbReference>
<dbReference type="Proteomes" id="UP000192738">
    <property type="component" value="Unassembled WGS sequence"/>
</dbReference>
<dbReference type="InterPro" id="IPR036388">
    <property type="entry name" value="WH-like_DNA-bd_sf"/>
</dbReference>
<reference evidence="2 3" key="1">
    <citation type="submission" date="2017-04" db="EMBL/GenBank/DDBJ databases">
        <authorList>
            <person name="Afonso C.L."/>
            <person name="Miller P.J."/>
            <person name="Scott M.A."/>
            <person name="Spackman E."/>
            <person name="Goraichik I."/>
            <person name="Dimitrov K.M."/>
            <person name="Suarez D.L."/>
            <person name="Swayne D.E."/>
        </authorList>
    </citation>
    <scope>NUCLEOTIDE SEQUENCE [LARGE SCALE GENOMIC DNA]</scope>
    <source>
        <strain evidence="2 3">DSM 5090</strain>
    </source>
</reference>
<evidence type="ECO:0000256" key="1">
    <source>
        <dbReference type="SAM" id="MobiDB-lite"/>
    </source>
</evidence>
<dbReference type="RefSeq" id="WP_084574952.1">
    <property type="nucleotide sequence ID" value="NZ_CP155572.1"/>
</dbReference>
<proteinExistence type="predicted"/>
<evidence type="ECO:0000313" key="3">
    <source>
        <dbReference type="Proteomes" id="UP000192738"/>
    </source>
</evidence>
<name>A0A1W2A4J7_9FIRM</name>
<organism evidence="2 3">
    <name type="scientific">Sporomusa malonica</name>
    <dbReference type="NCBI Taxonomy" id="112901"/>
    <lineage>
        <taxon>Bacteria</taxon>
        <taxon>Bacillati</taxon>
        <taxon>Bacillota</taxon>
        <taxon>Negativicutes</taxon>
        <taxon>Selenomonadales</taxon>
        <taxon>Sporomusaceae</taxon>
        <taxon>Sporomusa</taxon>
    </lineage>
</organism>
<evidence type="ECO:0008006" key="4">
    <source>
        <dbReference type="Google" id="ProtNLM"/>
    </source>
</evidence>
<feature type="region of interest" description="Disordered" evidence="1">
    <location>
        <begin position="146"/>
        <end position="167"/>
    </location>
</feature>
<dbReference type="AlphaFoldDB" id="A0A1W2A4J7"/>
<accession>A0A1W2A4J7</accession>